<sequence length="93" mass="10449">MVWVIGGTELSDLKIETEKMKMEMCSNPLTYQIREKYTLMGIVGHSLALSKITQYQLVSNTYRVTTTVANGQYVGKEAFAKIVSVPWNSGELQ</sequence>
<reference evidence="1 2" key="1">
    <citation type="journal article" date="2022" name="Nat. Ecol. Evol.">
        <title>A masculinizing supergene underlies an exaggerated male reproductive morph in a spider.</title>
        <authorList>
            <person name="Hendrickx F."/>
            <person name="De Corte Z."/>
            <person name="Sonet G."/>
            <person name="Van Belleghem S.M."/>
            <person name="Kostlbacher S."/>
            <person name="Vangestel C."/>
        </authorList>
    </citation>
    <scope>NUCLEOTIDE SEQUENCE [LARGE SCALE GENOMIC DNA]</scope>
    <source>
        <strain evidence="1">W744_W776</strain>
    </source>
</reference>
<keyword evidence="2" id="KW-1185">Reference proteome</keyword>
<evidence type="ECO:0000313" key="1">
    <source>
        <dbReference type="EMBL" id="KAG8201709.1"/>
    </source>
</evidence>
<dbReference type="EMBL" id="JAFNEN010000003">
    <property type="protein sequence ID" value="KAG8201709.1"/>
    <property type="molecule type" value="Genomic_DNA"/>
</dbReference>
<gene>
    <name evidence="1" type="ORF">JTE90_012773</name>
</gene>
<accession>A0AAV6VYI4</accession>
<name>A0AAV6VYI4_9ARAC</name>
<dbReference type="Proteomes" id="UP000827092">
    <property type="component" value="Unassembled WGS sequence"/>
</dbReference>
<proteinExistence type="predicted"/>
<organism evidence="1 2">
    <name type="scientific">Oedothorax gibbosus</name>
    <dbReference type="NCBI Taxonomy" id="931172"/>
    <lineage>
        <taxon>Eukaryota</taxon>
        <taxon>Metazoa</taxon>
        <taxon>Ecdysozoa</taxon>
        <taxon>Arthropoda</taxon>
        <taxon>Chelicerata</taxon>
        <taxon>Arachnida</taxon>
        <taxon>Araneae</taxon>
        <taxon>Araneomorphae</taxon>
        <taxon>Entelegynae</taxon>
        <taxon>Araneoidea</taxon>
        <taxon>Linyphiidae</taxon>
        <taxon>Erigoninae</taxon>
        <taxon>Oedothorax</taxon>
    </lineage>
</organism>
<evidence type="ECO:0000313" key="2">
    <source>
        <dbReference type="Proteomes" id="UP000827092"/>
    </source>
</evidence>
<comment type="caution">
    <text evidence="1">The sequence shown here is derived from an EMBL/GenBank/DDBJ whole genome shotgun (WGS) entry which is preliminary data.</text>
</comment>
<dbReference type="AlphaFoldDB" id="A0AAV6VYI4"/>
<protein>
    <submittedName>
        <fullName evidence="1">Uncharacterized protein</fullName>
    </submittedName>
</protein>